<dbReference type="eggNOG" id="COG3618">
    <property type="taxonomic scope" value="Bacteria"/>
</dbReference>
<dbReference type="Pfam" id="PF04909">
    <property type="entry name" value="Amidohydro_2"/>
    <property type="match status" value="1"/>
</dbReference>
<keyword evidence="2" id="KW-0378">Hydrolase</keyword>
<dbReference type="InterPro" id="IPR052358">
    <property type="entry name" value="Aro_Compnd_Degr_Hydrolases"/>
</dbReference>
<dbReference type="RefSeq" id="WP_014110906.1">
    <property type="nucleotide sequence ID" value="NC_016043.1"/>
</dbReference>
<dbReference type="Gene3D" id="3.20.20.140">
    <property type="entry name" value="Metal-dependent hydrolases"/>
    <property type="match status" value="1"/>
</dbReference>
<keyword evidence="3" id="KW-1185">Reference proteome</keyword>
<evidence type="ECO:0000313" key="3">
    <source>
        <dbReference type="Proteomes" id="UP000009284"/>
    </source>
</evidence>
<dbReference type="SUPFAM" id="SSF51556">
    <property type="entry name" value="Metallo-dependent hydrolases"/>
    <property type="match status" value="1"/>
</dbReference>
<dbReference type="EMBL" id="CP003059">
    <property type="protein sequence ID" value="AEP36007.1"/>
    <property type="molecule type" value="Genomic_DNA"/>
</dbReference>
<dbReference type="Proteomes" id="UP000009284">
    <property type="component" value="Chromosome"/>
</dbReference>
<dbReference type="AlphaFoldDB" id="G4QDJ0"/>
<dbReference type="KEGG" id="tas:TASI_0218"/>
<dbReference type="InterPro" id="IPR006680">
    <property type="entry name" value="Amidohydro-rel"/>
</dbReference>
<dbReference type="OrthoDB" id="9787654at2"/>
<name>G4QDJ0_TAYAM</name>
<feature type="domain" description="Amidohydrolase-related" evidence="1">
    <location>
        <begin position="3"/>
        <end position="266"/>
    </location>
</feature>
<dbReference type="PANTHER" id="PTHR35563:SF2">
    <property type="entry name" value="BARREL METAL-DEPENDENT HYDROLASE, PUTATIVE (AFU_ORTHOLOGUE AFUA_1G16240)-RELATED"/>
    <property type="match status" value="1"/>
</dbReference>
<reference key="1">
    <citation type="submission" date="2011-09" db="EMBL/GenBank/DDBJ databases">
        <title>Genomic characterization of the Taylorella genus.</title>
        <authorList>
            <person name="Hebert L."/>
            <person name="Moumen B."/>
            <person name="Pons N."/>
            <person name="Duquesne F."/>
            <person name="Breuil M.-F."/>
            <person name="Goux D."/>
            <person name="Batto J.-M."/>
            <person name="Renault P."/>
            <person name="Laugier C."/>
            <person name="Petry S."/>
        </authorList>
    </citation>
    <scope>NUCLEOTIDE SEQUENCE</scope>
    <source>
        <strain>MCE3</strain>
    </source>
</reference>
<dbReference type="InterPro" id="IPR032466">
    <property type="entry name" value="Metal_Hydrolase"/>
</dbReference>
<reference evidence="2 3" key="2">
    <citation type="journal article" date="2012" name="PLoS ONE">
        <title>Genomic characterization of the taylorella genus.</title>
        <authorList>
            <person name="Hebert L."/>
            <person name="Moumen B."/>
            <person name="Pons N."/>
            <person name="Duquesne F."/>
            <person name="Breuil M.F."/>
            <person name="Goux D."/>
            <person name="Batto J.M."/>
            <person name="Laugier C."/>
            <person name="Renault P."/>
            <person name="Petry S."/>
        </authorList>
    </citation>
    <scope>NUCLEOTIDE SEQUENCE [LARGE SCALE GENOMIC DNA]</scope>
    <source>
        <strain evidence="2 3">MCE3</strain>
    </source>
</reference>
<proteinExistence type="predicted"/>
<dbReference type="STRING" id="1008459.TASI_0218"/>
<evidence type="ECO:0000313" key="2">
    <source>
        <dbReference type="EMBL" id="AEP36007.1"/>
    </source>
</evidence>
<protein>
    <submittedName>
        <fullName evidence="2">Putative 2-pyrone-4,6-dicarboxylic acid hydrolase</fullName>
    </submittedName>
</protein>
<accession>G4QDJ0</accession>
<dbReference type="GO" id="GO:0016787">
    <property type="term" value="F:hydrolase activity"/>
    <property type="evidence" value="ECO:0007669"/>
    <property type="project" value="UniProtKB-KW"/>
</dbReference>
<organism evidence="2 3">
    <name type="scientific">Taylorella asinigenitalis (strain MCE3)</name>
    <dbReference type="NCBI Taxonomy" id="1008459"/>
    <lineage>
        <taxon>Bacteria</taxon>
        <taxon>Pseudomonadati</taxon>
        <taxon>Pseudomonadota</taxon>
        <taxon>Betaproteobacteria</taxon>
        <taxon>Burkholderiales</taxon>
        <taxon>Alcaligenaceae</taxon>
        <taxon>Taylorella</taxon>
    </lineage>
</organism>
<gene>
    <name evidence="2" type="ordered locus">TASI_0218</name>
</gene>
<dbReference type="HOGENOM" id="CLU_064039_2_0_4"/>
<dbReference type="PANTHER" id="PTHR35563">
    <property type="entry name" value="BARREL METAL-DEPENDENT HYDROLASE, PUTATIVE (AFU_ORTHOLOGUE AFUA_1G16240)-RELATED"/>
    <property type="match status" value="1"/>
</dbReference>
<evidence type="ECO:0000259" key="1">
    <source>
        <dbReference type="Pfam" id="PF04909"/>
    </source>
</evidence>
<sequence length="266" mass="30974">MVIDTHAHVFLTSLKSVSDARYVPDYDASLAMYLDQLDSNGVEKGVLVQPSFLGTDNSYLIECLRNSDRLRGIVVVDPVIEIERLKEFDEYSVVGVRQNLIGKQIPEFQSLVWQNHLDALETLGWQLEFQRNITDLPPILEALKGYNFNIVIDHLGRPNKENVPGSSAVDEIVNIAKRKNNLWFKVSGWYRAHVDENHFEFYASLFEYLLDKLGPDCFVWGSDWPHTNFEHEINYKKSVEFINRLIKDDHLKERILFDNPKRLFKF</sequence>